<protein>
    <submittedName>
        <fullName evidence="5">Gfo/Idh/MocA family protein</fullName>
    </submittedName>
</protein>
<organism evidence="5 6">
    <name type="scientific">Rhodanobacter ginsenosidimutans</name>
    <dbReference type="NCBI Taxonomy" id="490571"/>
    <lineage>
        <taxon>Bacteria</taxon>
        <taxon>Pseudomonadati</taxon>
        <taxon>Pseudomonadota</taxon>
        <taxon>Gammaproteobacteria</taxon>
        <taxon>Lysobacterales</taxon>
        <taxon>Rhodanobacteraceae</taxon>
        <taxon>Rhodanobacter</taxon>
    </lineage>
</organism>
<dbReference type="EMBL" id="JBHSMM010000001">
    <property type="protein sequence ID" value="MFC5440282.1"/>
    <property type="molecule type" value="Genomic_DNA"/>
</dbReference>
<name>A0ABW0JVX6_9GAMM</name>
<evidence type="ECO:0000256" key="1">
    <source>
        <dbReference type="ARBA" id="ARBA00010928"/>
    </source>
</evidence>
<dbReference type="Gene3D" id="3.30.360.10">
    <property type="entry name" value="Dihydrodipicolinate Reductase, domain 2"/>
    <property type="match status" value="1"/>
</dbReference>
<keyword evidence="6" id="KW-1185">Reference proteome</keyword>
<evidence type="ECO:0000313" key="5">
    <source>
        <dbReference type="EMBL" id="MFC5440282.1"/>
    </source>
</evidence>
<dbReference type="SUPFAM" id="SSF51735">
    <property type="entry name" value="NAD(P)-binding Rossmann-fold domains"/>
    <property type="match status" value="1"/>
</dbReference>
<dbReference type="RefSeq" id="WP_377340148.1">
    <property type="nucleotide sequence ID" value="NZ_JALBWS010000012.1"/>
</dbReference>
<dbReference type="Gene3D" id="3.40.50.720">
    <property type="entry name" value="NAD(P)-binding Rossmann-like Domain"/>
    <property type="match status" value="1"/>
</dbReference>
<dbReference type="InterPro" id="IPR000683">
    <property type="entry name" value="Gfo/Idh/MocA-like_OxRdtase_N"/>
</dbReference>
<gene>
    <name evidence="5" type="ORF">ACFPK0_09685</name>
</gene>
<dbReference type="InterPro" id="IPR050984">
    <property type="entry name" value="Gfo/Idh/MocA_domain"/>
</dbReference>
<evidence type="ECO:0000259" key="3">
    <source>
        <dbReference type="Pfam" id="PF01408"/>
    </source>
</evidence>
<dbReference type="PANTHER" id="PTHR22604:SF105">
    <property type="entry name" value="TRANS-1,2-DIHYDROBENZENE-1,2-DIOL DEHYDROGENASE"/>
    <property type="match status" value="1"/>
</dbReference>
<accession>A0ABW0JVX6</accession>
<keyword evidence="2" id="KW-0560">Oxidoreductase</keyword>
<dbReference type="SUPFAM" id="SSF55347">
    <property type="entry name" value="Glyceraldehyde-3-phosphate dehydrogenase-like, C-terminal domain"/>
    <property type="match status" value="1"/>
</dbReference>
<comment type="caution">
    <text evidence="5">The sequence shown here is derived from an EMBL/GenBank/DDBJ whole genome shotgun (WGS) entry which is preliminary data.</text>
</comment>
<dbReference type="InterPro" id="IPR055170">
    <property type="entry name" value="GFO_IDH_MocA-like_dom"/>
</dbReference>
<dbReference type="Proteomes" id="UP001596018">
    <property type="component" value="Unassembled WGS sequence"/>
</dbReference>
<evidence type="ECO:0000313" key="6">
    <source>
        <dbReference type="Proteomes" id="UP001596018"/>
    </source>
</evidence>
<feature type="domain" description="Gfo/Idh/MocA-like oxidoreductase N-terminal" evidence="3">
    <location>
        <begin position="7"/>
        <end position="124"/>
    </location>
</feature>
<comment type="similarity">
    <text evidence="1">Belongs to the Gfo/Idh/MocA family.</text>
</comment>
<dbReference type="PANTHER" id="PTHR22604">
    <property type="entry name" value="OXIDOREDUCTASES"/>
    <property type="match status" value="1"/>
</dbReference>
<dbReference type="Pfam" id="PF22725">
    <property type="entry name" value="GFO_IDH_MocA_C3"/>
    <property type="match status" value="1"/>
</dbReference>
<dbReference type="InterPro" id="IPR036291">
    <property type="entry name" value="NAD(P)-bd_dom_sf"/>
</dbReference>
<dbReference type="Pfam" id="PF01408">
    <property type="entry name" value="GFO_IDH_MocA"/>
    <property type="match status" value="1"/>
</dbReference>
<reference evidence="6" key="1">
    <citation type="journal article" date="2019" name="Int. J. Syst. Evol. Microbiol.">
        <title>The Global Catalogue of Microorganisms (GCM) 10K type strain sequencing project: providing services to taxonomists for standard genome sequencing and annotation.</title>
        <authorList>
            <consortium name="The Broad Institute Genomics Platform"/>
            <consortium name="The Broad Institute Genome Sequencing Center for Infectious Disease"/>
            <person name="Wu L."/>
            <person name="Ma J."/>
        </authorList>
    </citation>
    <scope>NUCLEOTIDE SEQUENCE [LARGE SCALE GENOMIC DNA]</scope>
    <source>
        <strain evidence="6">KACC 12822</strain>
    </source>
</reference>
<proteinExistence type="inferred from homology"/>
<evidence type="ECO:0000259" key="4">
    <source>
        <dbReference type="Pfam" id="PF22725"/>
    </source>
</evidence>
<sequence length="344" mass="37074">MTTTPLQWGILSAGHIARKFATDLQSSRNNRLVAVASRHEADAAAFANEFDGVRAHGSYAALLADPEVQAVYIGTLHPWHAEWAIEATRAGKHVLCEKPLALNLTDAQRMIAAAREHGVLLMEAFMYRFHPQTLKIVELVRAGHVGEVRVIRASFNFTADFDPGHRLFNKGLGGGAILDVGCYPMSFARLIAGQASGRTFANPTALHGVGRIHSVAQTDEFASAVASFPGGVLAELSCGTTILDDQSAQIYGTDGWIDVPTPFLPGRGGHDEVIWLHKRGNTTPEKIAIDHLAHGLYTYEADAVAQAVASGATEVPAMTWDDTLGNIAALDTWRRAVGMRYEGE</sequence>
<feature type="domain" description="GFO/IDH/MocA-like oxidoreductase" evidence="4">
    <location>
        <begin position="135"/>
        <end position="257"/>
    </location>
</feature>
<evidence type="ECO:0000256" key="2">
    <source>
        <dbReference type="ARBA" id="ARBA00023002"/>
    </source>
</evidence>